<dbReference type="SUPFAM" id="SSF54909">
    <property type="entry name" value="Dimeric alpha+beta barrel"/>
    <property type="match status" value="1"/>
</dbReference>
<evidence type="ECO:0000259" key="1">
    <source>
        <dbReference type="PROSITE" id="PS51725"/>
    </source>
</evidence>
<dbReference type="RefSeq" id="WP_188821734.1">
    <property type="nucleotide sequence ID" value="NZ_BMLK01000019.1"/>
</dbReference>
<comment type="caution">
    <text evidence="2">The sequence shown here is derived from an EMBL/GenBank/DDBJ whole genome shotgun (WGS) entry which is preliminary data.</text>
</comment>
<dbReference type="InterPro" id="IPR011008">
    <property type="entry name" value="Dimeric_a/b-barrel"/>
</dbReference>
<dbReference type="InterPro" id="IPR007138">
    <property type="entry name" value="ABM_dom"/>
</dbReference>
<dbReference type="PROSITE" id="PS51725">
    <property type="entry name" value="ABM"/>
    <property type="match status" value="1"/>
</dbReference>
<accession>A0ABQ2JVQ8</accession>
<name>A0ABQ2JVQ8_9SPHN</name>
<gene>
    <name evidence="2" type="ORF">GCM10011349_35360</name>
</gene>
<dbReference type="Gene3D" id="3.30.70.100">
    <property type="match status" value="1"/>
</dbReference>
<dbReference type="PANTHER" id="PTHR33336:SF3">
    <property type="entry name" value="ABM DOMAIN-CONTAINING PROTEIN"/>
    <property type="match status" value="1"/>
</dbReference>
<sequence length="95" mass="10570">MILVVATVRLNPGRAADYETAVTEIMPRVREANPGILFYHAARSRDEADTYRVIEAYADQDAMDQHIGSESLQQSLAGLMPMIADIDIRIHDKVA</sequence>
<reference evidence="3" key="1">
    <citation type="journal article" date="2019" name="Int. J. Syst. Evol. Microbiol.">
        <title>The Global Catalogue of Microorganisms (GCM) 10K type strain sequencing project: providing services to taxonomists for standard genome sequencing and annotation.</title>
        <authorList>
            <consortium name="The Broad Institute Genomics Platform"/>
            <consortium name="The Broad Institute Genome Sequencing Center for Infectious Disease"/>
            <person name="Wu L."/>
            <person name="Ma J."/>
        </authorList>
    </citation>
    <scope>NUCLEOTIDE SEQUENCE [LARGE SCALE GENOMIC DNA]</scope>
    <source>
        <strain evidence="3">CGMCC 1.6784</strain>
    </source>
</reference>
<evidence type="ECO:0000313" key="3">
    <source>
        <dbReference type="Proteomes" id="UP000605099"/>
    </source>
</evidence>
<dbReference type="Pfam" id="PF03992">
    <property type="entry name" value="ABM"/>
    <property type="match status" value="1"/>
</dbReference>
<feature type="domain" description="ABM" evidence="1">
    <location>
        <begin position="2"/>
        <end position="91"/>
    </location>
</feature>
<dbReference type="Proteomes" id="UP000605099">
    <property type="component" value="Unassembled WGS sequence"/>
</dbReference>
<protein>
    <recommendedName>
        <fullName evidence="1">ABM domain-containing protein</fullName>
    </recommendedName>
</protein>
<proteinExistence type="predicted"/>
<dbReference type="PANTHER" id="PTHR33336">
    <property type="entry name" value="QUINOL MONOOXYGENASE YGIN-RELATED"/>
    <property type="match status" value="1"/>
</dbReference>
<evidence type="ECO:0000313" key="2">
    <source>
        <dbReference type="EMBL" id="GGN57129.1"/>
    </source>
</evidence>
<dbReference type="InterPro" id="IPR050744">
    <property type="entry name" value="AI-2_Isomerase_LsrG"/>
</dbReference>
<organism evidence="2 3">
    <name type="scientific">Novosphingobium indicum</name>
    <dbReference type="NCBI Taxonomy" id="462949"/>
    <lineage>
        <taxon>Bacteria</taxon>
        <taxon>Pseudomonadati</taxon>
        <taxon>Pseudomonadota</taxon>
        <taxon>Alphaproteobacteria</taxon>
        <taxon>Sphingomonadales</taxon>
        <taxon>Sphingomonadaceae</taxon>
        <taxon>Novosphingobium</taxon>
    </lineage>
</organism>
<keyword evidence="3" id="KW-1185">Reference proteome</keyword>
<dbReference type="EMBL" id="BMLK01000019">
    <property type="protein sequence ID" value="GGN57129.1"/>
    <property type="molecule type" value="Genomic_DNA"/>
</dbReference>